<dbReference type="Pfam" id="PF22903">
    <property type="entry name" value="DA_C"/>
    <property type="match status" value="1"/>
</dbReference>
<dbReference type="STRING" id="1328760.A0A165IBI1"/>
<feature type="signal peptide" evidence="3">
    <location>
        <begin position="1"/>
        <end position="17"/>
    </location>
</feature>
<dbReference type="Proteomes" id="UP000076632">
    <property type="component" value="Unassembled WGS sequence"/>
</dbReference>
<accession>A0A165IBI1</accession>
<dbReference type="EMBL" id="KV407456">
    <property type="protein sequence ID" value="KZF24669.1"/>
    <property type="molecule type" value="Genomic_DNA"/>
</dbReference>
<evidence type="ECO:0000259" key="5">
    <source>
        <dbReference type="Pfam" id="PF24137"/>
    </source>
</evidence>
<dbReference type="AlphaFoldDB" id="A0A165IBI1"/>
<dbReference type="OrthoDB" id="5344254at2759"/>
<keyword evidence="3" id="KW-0732">Signal</keyword>
<evidence type="ECO:0000313" key="6">
    <source>
        <dbReference type="EMBL" id="KZF24669.1"/>
    </source>
</evidence>
<feature type="chain" id="PRO_5007859168" description="AttH domain-containing protein" evidence="3">
    <location>
        <begin position="18"/>
        <end position="385"/>
    </location>
</feature>
<keyword evidence="7" id="KW-1185">Reference proteome</keyword>
<name>A0A165IBI1_XYLHT</name>
<sequence>MLLQNVLLALLFQGSISLANPAYVHQSPAFVSQVSASDIVNGSVPIDTSPLTPFAKPKISSINATAWEYWYFDGVSSNGSAGVTLAFFRDPSLVYLGQGILRVSVDAVWSNGSRFNTVAFAENSLVRGSDYWTEGFWTSNNLISSYAISNDFSQSTVQLDGPGFQGTYTLNSFTKARYPDGSSFPNGNASVTLAPLIYWNEAVPAGRVTANLVLNGNALQFEGIGGFDRNWGPFIWDFIADHWWWARAVTGPYSLVYWTFVSSIDRQTHTYAYLEKAGETVFASTKANASSSEDYSIFSLKYNGTVHGQFADNSTGFVIELVKPSNKRRYKFDIDHVNIVFESPGSNDEYSRFVNTAKGGEAGEKVFNGVSKSEQNRILHSFPIP</sequence>
<feature type="domain" description="Diels-Alderase C-terminal" evidence="4">
    <location>
        <begin position="235"/>
        <end position="377"/>
    </location>
</feature>
<dbReference type="SUPFAM" id="SSF159245">
    <property type="entry name" value="AttH-like"/>
    <property type="match status" value="1"/>
</dbReference>
<evidence type="ECO:0000256" key="3">
    <source>
        <dbReference type="SAM" id="SignalP"/>
    </source>
</evidence>
<reference evidence="6 7" key="1">
    <citation type="journal article" date="2016" name="Fungal Biol.">
        <title>The genome of Xylona heveae provides a window into fungal endophytism.</title>
        <authorList>
            <person name="Gazis R."/>
            <person name="Kuo A."/>
            <person name="Riley R."/>
            <person name="LaButti K."/>
            <person name="Lipzen A."/>
            <person name="Lin J."/>
            <person name="Amirebrahimi M."/>
            <person name="Hesse C.N."/>
            <person name="Spatafora J.W."/>
            <person name="Henrissat B."/>
            <person name="Hainaut M."/>
            <person name="Grigoriev I.V."/>
            <person name="Hibbett D.S."/>
        </authorList>
    </citation>
    <scope>NUCLEOTIDE SEQUENCE [LARGE SCALE GENOMIC DNA]</scope>
    <source>
        <strain evidence="6 7">TC161</strain>
    </source>
</reference>
<evidence type="ECO:0000259" key="4">
    <source>
        <dbReference type="Pfam" id="PF22903"/>
    </source>
</evidence>
<protein>
    <recommendedName>
        <fullName evidence="8">AttH domain-containing protein</fullName>
    </recommendedName>
</protein>
<dbReference type="GO" id="GO:0016853">
    <property type="term" value="F:isomerase activity"/>
    <property type="evidence" value="ECO:0007669"/>
    <property type="project" value="UniProtKB-KW"/>
</dbReference>
<gene>
    <name evidence="6" type="ORF">L228DRAFT_275923</name>
</gene>
<keyword evidence="1" id="KW-0413">Isomerase</keyword>
<dbReference type="InParanoid" id="A0A165IBI1"/>
<evidence type="ECO:0008006" key="8">
    <source>
        <dbReference type="Google" id="ProtNLM"/>
    </source>
</evidence>
<dbReference type="Pfam" id="PF24137">
    <property type="entry name" value="DA_N"/>
    <property type="match status" value="1"/>
</dbReference>
<evidence type="ECO:0000256" key="1">
    <source>
        <dbReference type="ARBA" id="ARBA00023235"/>
    </source>
</evidence>
<dbReference type="InterPro" id="IPR054499">
    <property type="entry name" value="DA_C"/>
</dbReference>
<dbReference type="InterPro" id="IPR056402">
    <property type="entry name" value="DA_N"/>
</dbReference>
<proteinExistence type="inferred from homology"/>
<evidence type="ECO:0000256" key="2">
    <source>
        <dbReference type="ARBA" id="ARBA00046325"/>
    </source>
</evidence>
<comment type="similarity">
    <text evidence="2">Belongs to the Diels-Alderase family.</text>
</comment>
<feature type="domain" description="Diels-Alderase N-terminal" evidence="5">
    <location>
        <begin position="38"/>
        <end position="231"/>
    </location>
</feature>
<evidence type="ECO:0000313" key="7">
    <source>
        <dbReference type="Proteomes" id="UP000076632"/>
    </source>
</evidence>
<dbReference type="RefSeq" id="XP_018190224.1">
    <property type="nucleotide sequence ID" value="XM_018335617.1"/>
</dbReference>
<dbReference type="GeneID" id="28900754"/>
<organism evidence="6 7">
    <name type="scientific">Xylona heveae (strain CBS 132557 / TC161)</name>
    <dbReference type="NCBI Taxonomy" id="1328760"/>
    <lineage>
        <taxon>Eukaryota</taxon>
        <taxon>Fungi</taxon>
        <taxon>Dikarya</taxon>
        <taxon>Ascomycota</taxon>
        <taxon>Pezizomycotina</taxon>
        <taxon>Xylonomycetes</taxon>
        <taxon>Xylonales</taxon>
        <taxon>Xylonaceae</taxon>
        <taxon>Xylona</taxon>
    </lineage>
</organism>
<dbReference type="OMA" id="GGHERFW"/>